<dbReference type="Proteomes" id="UP000236544">
    <property type="component" value="Unassembled WGS sequence"/>
</dbReference>
<sequence>MKDLQTIQNIHCRTMSSDLTFVSQKSERKNYGKPKPVPAYFPTSKKSILVPNFELYDRVKKAPRKLAATHAVPVRSGKAWKASKGSIVRISTPEGPQVCDFNCWEANSEFKEHMWASRTRQLHSAHVSVYDKLWSNLPYLRPLLTIIDDSLAGYGPDEHGGRVHDLLGTRCDPYVDKLLSGEDNDFHCHSNLYRAIREFGGEEEHVHDVLNIFQLTGLNENDQYFMETCPAKPGDYFEFFCEVDLVCAVSTCPGGDLSDWGWGEGGTDSDANVGDMSAKCRPLKVEVFELENPEEILEGWESPQPVKYKGNHGL</sequence>
<evidence type="ECO:0000259" key="1">
    <source>
        <dbReference type="Pfam" id="PF09347"/>
    </source>
</evidence>
<protein>
    <submittedName>
        <fullName evidence="2">LAQU0S01e12706g1_1</fullName>
    </submittedName>
</protein>
<dbReference type="InterPro" id="IPR018959">
    <property type="entry name" value="DUF1989"/>
</dbReference>
<evidence type="ECO:0000313" key="2">
    <source>
        <dbReference type="EMBL" id="CUS20703.1"/>
    </source>
</evidence>
<dbReference type="EMBL" id="LN890560">
    <property type="protein sequence ID" value="CUS20703.1"/>
    <property type="molecule type" value="Genomic_DNA"/>
</dbReference>
<gene>
    <name evidence="2" type="ORF">LAQU0_S01e12706g</name>
</gene>
<dbReference type="PANTHER" id="PTHR31527:SF0">
    <property type="entry name" value="RE64534P"/>
    <property type="match status" value="1"/>
</dbReference>
<organism evidence="2 3">
    <name type="scientific">Lachancea quebecensis</name>
    <dbReference type="NCBI Taxonomy" id="1654605"/>
    <lineage>
        <taxon>Eukaryota</taxon>
        <taxon>Fungi</taxon>
        <taxon>Dikarya</taxon>
        <taxon>Ascomycota</taxon>
        <taxon>Saccharomycotina</taxon>
        <taxon>Saccharomycetes</taxon>
        <taxon>Saccharomycetales</taxon>
        <taxon>Saccharomycetaceae</taxon>
        <taxon>Lachancea</taxon>
    </lineage>
</organism>
<keyword evidence="3" id="KW-1185">Reference proteome</keyword>
<dbReference type="OrthoDB" id="504708at2759"/>
<dbReference type="PANTHER" id="PTHR31527">
    <property type="entry name" value="RE64534P"/>
    <property type="match status" value="1"/>
</dbReference>
<dbReference type="Pfam" id="PF09347">
    <property type="entry name" value="DUF1989"/>
    <property type="match status" value="1"/>
</dbReference>
<evidence type="ECO:0000313" key="3">
    <source>
        <dbReference type="Proteomes" id="UP000236544"/>
    </source>
</evidence>
<proteinExistence type="predicted"/>
<accession>A0A0N7MKX6</accession>
<dbReference type="AlphaFoldDB" id="A0A0N7MKX6"/>
<feature type="domain" description="DUF1989" evidence="1">
    <location>
        <begin position="71"/>
        <end position="246"/>
    </location>
</feature>
<reference evidence="3" key="1">
    <citation type="submission" date="2015-10" db="EMBL/GenBank/DDBJ databases">
        <authorList>
            <person name="Devillers H."/>
        </authorList>
    </citation>
    <scope>NUCLEOTIDE SEQUENCE [LARGE SCALE GENOMIC DNA]</scope>
</reference>
<name>A0A0N7MKX6_9SACH</name>